<dbReference type="GO" id="GO:0034063">
    <property type="term" value="P:stress granule assembly"/>
    <property type="evidence" value="ECO:0000318"/>
    <property type="project" value="GO_Central"/>
</dbReference>
<feature type="compositionally biased region" description="Basic and acidic residues" evidence="1">
    <location>
        <begin position="133"/>
        <end position="146"/>
    </location>
</feature>
<dbReference type="PANTHER" id="PTHR12854">
    <property type="entry name" value="ATAXIN 2-RELATED"/>
    <property type="match status" value="1"/>
</dbReference>
<dbReference type="PANTHER" id="PTHR12854:SF12">
    <property type="entry name" value="POLYADENYLATE-BINDING PROTEIN INTERACTING PROTEIN"/>
    <property type="match status" value="1"/>
</dbReference>
<keyword evidence="4" id="KW-1185">Reference proteome</keyword>
<feature type="region of interest" description="Disordered" evidence="1">
    <location>
        <begin position="130"/>
        <end position="159"/>
    </location>
</feature>
<accession>A0A2C9W756</accession>
<feature type="compositionally biased region" description="Low complexity" evidence="1">
    <location>
        <begin position="313"/>
        <end position="326"/>
    </location>
</feature>
<dbReference type="InterPro" id="IPR025852">
    <property type="entry name" value="SM_dom_ATX"/>
</dbReference>
<protein>
    <recommendedName>
        <fullName evidence="2">Ataxin 2 SM domain-containing protein</fullName>
    </recommendedName>
</protein>
<evidence type="ECO:0000313" key="4">
    <source>
        <dbReference type="Proteomes" id="UP000091857"/>
    </source>
</evidence>
<dbReference type="STRING" id="3983.A0A2C9W756"/>
<feature type="domain" description="Ataxin 2 SM" evidence="2">
    <location>
        <begin position="17"/>
        <end position="96"/>
    </location>
</feature>
<organism evidence="3 4">
    <name type="scientific">Manihot esculenta</name>
    <name type="common">Cassava</name>
    <name type="synonym">Jatropha manihot</name>
    <dbReference type="NCBI Taxonomy" id="3983"/>
    <lineage>
        <taxon>Eukaryota</taxon>
        <taxon>Viridiplantae</taxon>
        <taxon>Streptophyta</taxon>
        <taxon>Embryophyta</taxon>
        <taxon>Tracheophyta</taxon>
        <taxon>Spermatophyta</taxon>
        <taxon>Magnoliopsida</taxon>
        <taxon>eudicotyledons</taxon>
        <taxon>Gunneridae</taxon>
        <taxon>Pentapetalae</taxon>
        <taxon>rosids</taxon>
        <taxon>fabids</taxon>
        <taxon>Malpighiales</taxon>
        <taxon>Euphorbiaceae</taxon>
        <taxon>Crotonoideae</taxon>
        <taxon>Manihoteae</taxon>
        <taxon>Manihot</taxon>
    </lineage>
</organism>
<dbReference type="GO" id="GO:0010494">
    <property type="term" value="C:cytoplasmic stress granule"/>
    <property type="evidence" value="ECO:0000318"/>
    <property type="project" value="GO_Central"/>
</dbReference>
<feature type="region of interest" description="Disordered" evidence="1">
    <location>
        <begin position="209"/>
        <end position="239"/>
    </location>
</feature>
<evidence type="ECO:0000259" key="2">
    <source>
        <dbReference type="Pfam" id="PF14438"/>
    </source>
</evidence>
<comment type="caution">
    <text evidence="3">The sequence shown here is derived from an EMBL/GenBank/DDBJ whole genome shotgun (WGS) entry which is preliminary data.</text>
</comment>
<name>A0A2C9W756_MANES</name>
<evidence type="ECO:0000313" key="3">
    <source>
        <dbReference type="EMBL" id="OAY55115.1"/>
    </source>
</evidence>
<feature type="compositionally biased region" description="Basic and acidic residues" evidence="1">
    <location>
        <begin position="211"/>
        <end position="230"/>
    </location>
</feature>
<gene>
    <name evidence="3" type="ORF">MANES_03G128700v8</name>
</gene>
<dbReference type="OrthoDB" id="2275718at2759"/>
<dbReference type="Gene3D" id="2.30.30.100">
    <property type="match status" value="1"/>
</dbReference>
<dbReference type="InterPro" id="IPR045117">
    <property type="entry name" value="ATXN2-like"/>
</dbReference>
<evidence type="ECO:0000256" key="1">
    <source>
        <dbReference type="SAM" id="MobiDB-lite"/>
    </source>
</evidence>
<sequence length="547" mass="57790">MMGNRNRAETEIEACLNEALLFATICIIGMPVDVHVRDGSVYSGTFHTASVDKEYGIVLKEAKLTKKGKCDANVANGNVIETLVILSGDLVQVVAKGVLFPADGFMGNIASDNVEAAVVNVPSSEILMSGAKESNKSTTDKKKVNENRNNSANGFMPTKTGKEHEEVEVLANHAATATEIEPGKRERINISKIEGAFDSAVIGRQIGDNWSKGEENHHKQFELQKEKSDNEVQSSSSISNLSLSETKVVGEGQKMTKLLPNGVSCDTTSALVKPDNQCHGRPTSAGAICSSVSTVSNTLIDVASESCSGSLHSSADVVSPQSSESSKSSKEFKLNPGAKIFCPSFATPISVSTAVPGVASMSYVPSNSPMVPIAAAQPEVGISPFIRPSVPAKFASYTNLTAVNGGNDLQFSPPIMGNRTLPRYSGQYPAVQTAPTYVPPNSQAVMVGRLGQLVYVQPVPHDLVQSGATIAPVSARPLLTQHQVQYPKHQGCITGQALQLCAPPPFVAGGQQPYAIPSHIPLLQPPIPANRPLPVPGANPFFGTKFP</sequence>
<dbReference type="Pfam" id="PF14438">
    <property type="entry name" value="SM-ATX"/>
    <property type="match status" value="1"/>
</dbReference>
<dbReference type="Gramene" id="Manes.03G128700.1.v8.1">
    <property type="protein sequence ID" value="Manes.03G128700.1.v8.1.CDS"/>
    <property type="gene ID" value="Manes.03G128700.v8.1"/>
</dbReference>
<dbReference type="Proteomes" id="UP000091857">
    <property type="component" value="Chromosome 3"/>
</dbReference>
<proteinExistence type="predicted"/>
<dbReference type="GO" id="GO:0003729">
    <property type="term" value="F:mRNA binding"/>
    <property type="evidence" value="ECO:0000318"/>
    <property type="project" value="GO_Central"/>
</dbReference>
<dbReference type="AlphaFoldDB" id="A0A2C9W756"/>
<reference evidence="4" key="1">
    <citation type="journal article" date="2016" name="Nat. Biotechnol.">
        <title>Sequencing wild and cultivated cassava and related species reveals extensive interspecific hybridization and genetic diversity.</title>
        <authorList>
            <person name="Bredeson J.V."/>
            <person name="Lyons J.B."/>
            <person name="Prochnik S.E."/>
            <person name="Wu G.A."/>
            <person name="Ha C.M."/>
            <person name="Edsinger-Gonzales E."/>
            <person name="Grimwood J."/>
            <person name="Schmutz J."/>
            <person name="Rabbi I.Y."/>
            <person name="Egesi C."/>
            <person name="Nauluvula P."/>
            <person name="Lebot V."/>
            <person name="Ndunguru J."/>
            <person name="Mkamilo G."/>
            <person name="Bart R.S."/>
            <person name="Setter T.L."/>
            <person name="Gleadow R.M."/>
            <person name="Kulakow P."/>
            <person name="Ferguson M.E."/>
            <person name="Rounsley S."/>
            <person name="Rokhsar D.S."/>
        </authorList>
    </citation>
    <scope>NUCLEOTIDE SEQUENCE [LARGE SCALE GENOMIC DNA]</scope>
    <source>
        <strain evidence="4">cv. AM560-2</strain>
    </source>
</reference>
<feature type="region of interest" description="Disordered" evidence="1">
    <location>
        <begin position="311"/>
        <end position="330"/>
    </location>
</feature>
<dbReference type="EMBL" id="CM004389">
    <property type="protein sequence ID" value="OAY55115.1"/>
    <property type="molecule type" value="Genomic_DNA"/>
</dbReference>